<sequence length="182" mass="20358">MHQKMDYKLSITILLASIFGICWGDKVSYTHSVASATENLLGVNCIADVIYDVEDTFAEFIYKVEVCGEKTLDSLSTIVDDVDELVAITIKIIDYNDKECNNAAYKEDEDAQKKPSLSCKAKLIRQMERLRSYAEETNENISMLENMNSCATMALVDLQLGLRKLPELVNTCGKLAEKVPSN</sequence>
<evidence type="ECO:0000313" key="2">
    <source>
        <dbReference type="EMBL" id="JAV16126.1"/>
    </source>
</evidence>
<reference evidence="2" key="1">
    <citation type="submission" date="2017-01" db="EMBL/GenBank/DDBJ databases">
        <title>An insight into the sialome and mialome of the horn fly, Haematobia irritans.</title>
        <authorList>
            <person name="Breijo M."/>
            <person name="Boiani M."/>
            <person name="Ures X."/>
            <person name="Rocha S."/>
            <person name="Sequeira M."/>
            <person name="Ribeiro J.M."/>
        </authorList>
    </citation>
    <scope>NUCLEOTIDE SEQUENCE</scope>
</reference>
<protein>
    <submittedName>
        <fullName evidence="2">Putative dynein heavy chain and region d6 of dynein motor</fullName>
    </submittedName>
</protein>
<dbReference type="AlphaFoldDB" id="A0A1L8EBY3"/>
<keyword evidence="1" id="KW-0175">Coiled coil</keyword>
<dbReference type="EMBL" id="GFDG01002673">
    <property type="protein sequence ID" value="JAV16126.1"/>
    <property type="molecule type" value="Transcribed_RNA"/>
</dbReference>
<name>A0A1L8EBY3_HAEIR</name>
<evidence type="ECO:0000256" key="1">
    <source>
        <dbReference type="SAM" id="Coils"/>
    </source>
</evidence>
<organism evidence="2">
    <name type="scientific">Haematobia irritans</name>
    <name type="common">Horn fly</name>
    <name type="synonym">Conops irritans</name>
    <dbReference type="NCBI Taxonomy" id="7368"/>
    <lineage>
        <taxon>Eukaryota</taxon>
        <taxon>Metazoa</taxon>
        <taxon>Ecdysozoa</taxon>
        <taxon>Arthropoda</taxon>
        <taxon>Hexapoda</taxon>
        <taxon>Insecta</taxon>
        <taxon>Pterygota</taxon>
        <taxon>Neoptera</taxon>
        <taxon>Endopterygota</taxon>
        <taxon>Diptera</taxon>
        <taxon>Brachycera</taxon>
        <taxon>Muscomorpha</taxon>
        <taxon>Muscoidea</taxon>
        <taxon>Muscidae</taxon>
        <taxon>Haematobia</taxon>
    </lineage>
</organism>
<accession>A0A1L8EBY3</accession>
<proteinExistence type="predicted"/>
<feature type="coiled-coil region" evidence="1">
    <location>
        <begin position="120"/>
        <end position="147"/>
    </location>
</feature>